<dbReference type="PANTHER" id="PTHR24104:SF25">
    <property type="entry name" value="PROTEIN LIN-41"/>
    <property type="match status" value="1"/>
</dbReference>
<dbReference type="InterPro" id="IPR050952">
    <property type="entry name" value="TRIM-NHL_E3_ligases"/>
</dbReference>
<dbReference type="EMBL" id="CAJNOM010000066">
    <property type="protein sequence ID" value="CAF0964953.1"/>
    <property type="molecule type" value="Genomic_DNA"/>
</dbReference>
<evidence type="ECO:0000256" key="3">
    <source>
        <dbReference type="SAM" id="MobiDB-lite"/>
    </source>
</evidence>
<keyword evidence="5" id="KW-1185">Reference proteome</keyword>
<keyword evidence="1" id="KW-0677">Repeat</keyword>
<evidence type="ECO:0000313" key="4">
    <source>
        <dbReference type="EMBL" id="CAF0964953.1"/>
    </source>
</evidence>
<accession>A0A814E6J4</accession>
<feature type="repeat" description="NHL" evidence="2">
    <location>
        <begin position="728"/>
        <end position="771"/>
    </location>
</feature>
<dbReference type="GO" id="GO:0061630">
    <property type="term" value="F:ubiquitin protein ligase activity"/>
    <property type="evidence" value="ECO:0007669"/>
    <property type="project" value="TreeGrafter"/>
</dbReference>
<proteinExistence type="predicted"/>
<name>A0A814E6J4_9BILA</name>
<sequence length="816" mass="91243">MKPDSSTMSTNFDRPKLLLFKFLAHQIHPFAYAVNTFLRPALDDCIALIRTNPQDTFNVLLSLTQTFTRFAPESELIYDDIQQFAIQLKDAIDQCFTCLDPNTIQQSSELLESTHQSLSEIIQQQNAGNTTYTNMYKNMSAVLTNLEKINSLPLEMQKIDNKIPSQKINRQETIMNVNGRTGEVIIIVDSSLIHNEYTNRNSSIASNRTITPPPGIPQIQMNKPSVIIPPITANPNLLSRLSQNTVLPPPTPLMNQMKTLSISSTPVPTTALSSRPVSTISYLGEYEVVDTNTQPTKKPTIGIASFPPRQNASLFPYIPSINDKSLTTSTTMLKPNTINDHYLTSPINELMKVDHGWPQSKPNTINDHHLTSPINELMKVGQGWLQSKSNNNNKTEIINQQSRATPTPISSHDSSFRSMNMSGLRTASATPSIHENTDDDRKENIQRQAFATAHFAVPKPIHTDWQPPKDNRSTVSEQSSLSQTKTSVRAHITDEYIQEFGNKQGRPALCGELSMTFGTPQNGPQSTCLPIGVGLSYDELTLLSCDVHRSAQHVRLFDVQSGRLKHTITSNQHMRLHRPGAVMSNPRNNILIVERDSIYITETDGRLIQTLGHRNIKQLYGIASFRDRYVLTIDSKTIDSQSGETCRVLLFDPNSNKLVFEQNITINQQSENILMEQYTHHIQGKIIPESMSKPRFLAVHNDDIYIADLGRSLIYGTTLRNQFDLTSTTVFGGHGRTVGEMNEPSGLFIDSGGNIISADSKNDRIQLFASNGQYKTTFKLNERIKRPSGICANRDGTQFYVSCYLGGCVRAFNVGY</sequence>
<dbReference type="SUPFAM" id="SSF101898">
    <property type="entry name" value="NHL repeat"/>
    <property type="match status" value="1"/>
</dbReference>
<dbReference type="PANTHER" id="PTHR24104">
    <property type="entry name" value="E3 UBIQUITIN-PROTEIN LIGASE NHLRC1-RELATED"/>
    <property type="match status" value="1"/>
</dbReference>
<dbReference type="GO" id="GO:0000209">
    <property type="term" value="P:protein polyubiquitination"/>
    <property type="evidence" value="ECO:0007669"/>
    <property type="project" value="TreeGrafter"/>
</dbReference>
<dbReference type="OrthoDB" id="342730at2759"/>
<feature type="region of interest" description="Disordered" evidence="3">
    <location>
        <begin position="460"/>
        <end position="487"/>
    </location>
</feature>
<comment type="caution">
    <text evidence="4">The sequence shown here is derived from an EMBL/GenBank/DDBJ whole genome shotgun (WGS) entry which is preliminary data.</text>
</comment>
<gene>
    <name evidence="4" type="ORF">QVE165_LOCUS13022</name>
</gene>
<evidence type="ECO:0000256" key="1">
    <source>
        <dbReference type="ARBA" id="ARBA00022737"/>
    </source>
</evidence>
<organism evidence="4 5">
    <name type="scientific">Adineta steineri</name>
    <dbReference type="NCBI Taxonomy" id="433720"/>
    <lineage>
        <taxon>Eukaryota</taxon>
        <taxon>Metazoa</taxon>
        <taxon>Spiralia</taxon>
        <taxon>Gnathifera</taxon>
        <taxon>Rotifera</taxon>
        <taxon>Eurotatoria</taxon>
        <taxon>Bdelloidea</taxon>
        <taxon>Adinetida</taxon>
        <taxon>Adinetidae</taxon>
        <taxon>Adineta</taxon>
    </lineage>
</organism>
<dbReference type="GO" id="GO:0008270">
    <property type="term" value="F:zinc ion binding"/>
    <property type="evidence" value="ECO:0007669"/>
    <property type="project" value="UniProtKB-KW"/>
</dbReference>
<reference evidence="4" key="1">
    <citation type="submission" date="2021-02" db="EMBL/GenBank/DDBJ databases">
        <authorList>
            <person name="Nowell W R."/>
        </authorList>
    </citation>
    <scope>NUCLEOTIDE SEQUENCE</scope>
</reference>
<dbReference type="InterPro" id="IPR001258">
    <property type="entry name" value="NHL_repeat"/>
</dbReference>
<feature type="compositionally biased region" description="Polar residues" evidence="3">
    <location>
        <begin position="473"/>
        <end position="487"/>
    </location>
</feature>
<evidence type="ECO:0000313" key="5">
    <source>
        <dbReference type="Proteomes" id="UP000663832"/>
    </source>
</evidence>
<dbReference type="GO" id="GO:0043161">
    <property type="term" value="P:proteasome-mediated ubiquitin-dependent protein catabolic process"/>
    <property type="evidence" value="ECO:0007669"/>
    <property type="project" value="TreeGrafter"/>
</dbReference>
<dbReference type="Gene3D" id="2.120.10.30">
    <property type="entry name" value="TolB, C-terminal domain"/>
    <property type="match status" value="2"/>
</dbReference>
<dbReference type="InterPro" id="IPR011042">
    <property type="entry name" value="6-blade_b-propeller_TolB-like"/>
</dbReference>
<dbReference type="Proteomes" id="UP000663832">
    <property type="component" value="Unassembled WGS sequence"/>
</dbReference>
<protein>
    <submittedName>
        <fullName evidence="4">Uncharacterized protein</fullName>
    </submittedName>
</protein>
<dbReference type="AlphaFoldDB" id="A0A814E6J4"/>
<dbReference type="PROSITE" id="PS51125">
    <property type="entry name" value="NHL"/>
    <property type="match status" value="1"/>
</dbReference>
<evidence type="ECO:0000256" key="2">
    <source>
        <dbReference type="PROSITE-ProRule" id="PRU00504"/>
    </source>
</evidence>